<dbReference type="Pfam" id="PF05168">
    <property type="entry name" value="HEPN"/>
    <property type="match status" value="1"/>
</dbReference>
<comment type="caution">
    <text evidence="2">The sequence shown here is derived from an EMBL/GenBank/DDBJ whole genome shotgun (WGS) entry which is preliminary data.</text>
</comment>
<dbReference type="InterPro" id="IPR007842">
    <property type="entry name" value="HEPN_dom"/>
</dbReference>
<proteinExistence type="predicted"/>
<reference evidence="2 3" key="1">
    <citation type="submission" date="2019-03" db="EMBL/GenBank/DDBJ databases">
        <title>Cohnella endophytica sp. nov., a novel endophytic bacterium isolated from bark of Sonneratia apetala.</title>
        <authorList>
            <person name="Tuo L."/>
        </authorList>
    </citation>
    <scope>NUCLEOTIDE SEQUENCE [LARGE SCALE GENOMIC DNA]</scope>
    <source>
        <strain evidence="2 3">CCTCC AB 208254</strain>
    </source>
</reference>
<dbReference type="Gene3D" id="1.20.120.330">
    <property type="entry name" value="Nucleotidyltransferases domain 2"/>
    <property type="match status" value="1"/>
</dbReference>
<dbReference type="SUPFAM" id="SSF81593">
    <property type="entry name" value="Nucleotidyltransferase substrate binding subunit/domain"/>
    <property type="match status" value="1"/>
</dbReference>
<keyword evidence="3" id="KW-1185">Reference proteome</keyword>
<dbReference type="AlphaFoldDB" id="A0A4Y8M7M0"/>
<feature type="domain" description="HEPN" evidence="1">
    <location>
        <begin position="18"/>
        <end position="114"/>
    </location>
</feature>
<evidence type="ECO:0000259" key="1">
    <source>
        <dbReference type="Pfam" id="PF05168"/>
    </source>
</evidence>
<dbReference type="Proteomes" id="UP000297900">
    <property type="component" value="Unassembled WGS sequence"/>
</dbReference>
<protein>
    <submittedName>
        <fullName evidence="2">HEPN domain-containing protein</fullName>
    </submittedName>
</protein>
<organism evidence="2 3">
    <name type="scientific">Cohnella luojiensis</name>
    <dbReference type="NCBI Taxonomy" id="652876"/>
    <lineage>
        <taxon>Bacteria</taxon>
        <taxon>Bacillati</taxon>
        <taxon>Bacillota</taxon>
        <taxon>Bacilli</taxon>
        <taxon>Bacillales</taxon>
        <taxon>Paenibacillaceae</taxon>
        <taxon>Cohnella</taxon>
    </lineage>
</organism>
<dbReference type="RefSeq" id="WP_135150704.1">
    <property type="nucleotide sequence ID" value="NZ_SOMN01000002.1"/>
</dbReference>
<name>A0A4Y8M7M0_9BACL</name>
<accession>A0A4Y8M7M0</accession>
<gene>
    <name evidence="2" type="ORF">E2980_03340</name>
</gene>
<dbReference type="EMBL" id="SOMN01000002">
    <property type="protein sequence ID" value="TFE30825.1"/>
    <property type="molecule type" value="Genomic_DNA"/>
</dbReference>
<evidence type="ECO:0000313" key="2">
    <source>
        <dbReference type="EMBL" id="TFE30825.1"/>
    </source>
</evidence>
<evidence type="ECO:0000313" key="3">
    <source>
        <dbReference type="Proteomes" id="UP000297900"/>
    </source>
</evidence>
<sequence>MSKEIHLNEEKFKMISGFINTAYRDYLAARILFNAGQLYRAIIISNTSIEKYLKAYLWATGKQSKIHVVEKLFAEACKLYPELNAINAEFIKKISESYSLRYFDNEVFTKENAKFRITVEQYKSLAELDFTVDLLQNLLVVEFQGRRLQGMYHADRESKNQHLFLNNFVLSGIDKKALVESEQMIYRVRVNTIGGMNGLEEQIFRTKDVKDDGKHFYPYP</sequence>
<dbReference type="OrthoDB" id="1338360at2"/>